<sequence>MVKEMFSLFVLATGLN</sequence>
<proteinExistence type="predicted"/>
<name>A0A0A8YSX6_ARUDO</name>
<accession>A0A0A8YSX6</accession>
<protein>
    <submittedName>
        <fullName evidence="1">Uncharacterized protein</fullName>
    </submittedName>
</protein>
<dbReference type="EMBL" id="GBRH01267736">
    <property type="protein sequence ID" value="JAD30159.1"/>
    <property type="molecule type" value="Transcribed_RNA"/>
</dbReference>
<reference evidence="1" key="2">
    <citation type="journal article" date="2015" name="Data Brief">
        <title>Shoot transcriptome of the giant reed, Arundo donax.</title>
        <authorList>
            <person name="Barrero R.A."/>
            <person name="Guerrero F.D."/>
            <person name="Moolhuijzen P."/>
            <person name="Goolsby J.A."/>
            <person name="Tidwell J."/>
            <person name="Bellgard S.E."/>
            <person name="Bellgard M.I."/>
        </authorList>
    </citation>
    <scope>NUCLEOTIDE SEQUENCE</scope>
    <source>
        <tissue evidence="1">Shoot tissue taken approximately 20 cm above the soil surface</tissue>
    </source>
</reference>
<reference evidence="1" key="1">
    <citation type="submission" date="2014-09" db="EMBL/GenBank/DDBJ databases">
        <authorList>
            <person name="Magalhaes I.L.F."/>
            <person name="Oliveira U."/>
            <person name="Santos F.R."/>
            <person name="Vidigal T.H.D.A."/>
            <person name="Brescovit A.D."/>
            <person name="Santos A.J."/>
        </authorList>
    </citation>
    <scope>NUCLEOTIDE SEQUENCE</scope>
    <source>
        <tissue evidence="1">Shoot tissue taken approximately 20 cm above the soil surface</tissue>
    </source>
</reference>
<organism evidence="1">
    <name type="scientific">Arundo donax</name>
    <name type="common">Giant reed</name>
    <name type="synonym">Donax arundinaceus</name>
    <dbReference type="NCBI Taxonomy" id="35708"/>
    <lineage>
        <taxon>Eukaryota</taxon>
        <taxon>Viridiplantae</taxon>
        <taxon>Streptophyta</taxon>
        <taxon>Embryophyta</taxon>
        <taxon>Tracheophyta</taxon>
        <taxon>Spermatophyta</taxon>
        <taxon>Magnoliopsida</taxon>
        <taxon>Liliopsida</taxon>
        <taxon>Poales</taxon>
        <taxon>Poaceae</taxon>
        <taxon>PACMAD clade</taxon>
        <taxon>Arundinoideae</taxon>
        <taxon>Arundineae</taxon>
        <taxon>Arundo</taxon>
    </lineage>
</organism>
<dbReference type="AlphaFoldDB" id="A0A0A8YSX6"/>
<evidence type="ECO:0000313" key="1">
    <source>
        <dbReference type="EMBL" id="JAD30159.1"/>
    </source>
</evidence>